<accession>A0ABM4BYT5</accession>
<evidence type="ECO:0000313" key="8">
    <source>
        <dbReference type="RefSeq" id="XP_065654395.1"/>
    </source>
</evidence>
<dbReference type="GO" id="GO:0016757">
    <property type="term" value="F:glycosyltransferase activity"/>
    <property type="evidence" value="ECO:0007669"/>
    <property type="project" value="UniProtKB-KW"/>
</dbReference>
<keyword evidence="3 5" id="KW-1133">Transmembrane helix</keyword>
<feature type="domain" description="PIG-P" evidence="6">
    <location>
        <begin position="19"/>
        <end position="93"/>
    </location>
</feature>
<keyword evidence="8" id="KW-0808">Transferase</keyword>
<keyword evidence="7" id="KW-1185">Reference proteome</keyword>
<evidence type="ECO:0000256" key="3">
    <source>
        <dbReference type="ARBA" id="ARBA00022989"/>
    </source>
</evidence>
<dbReference type="InterPro" id="IPR013717">
    <property type="entry name" value="PIG-P"/>
</dbReference>
<dbReference type="Pfam" id="PF08510">
    <property type="entry name" value="PIG-P"/>
    <property type="match status" value="1"/>
</dbReference>
<evidence type="ECO:0000256" key="4">
    <source>
        <dbReference type="ARBA" id="ARBA00023136"/>
    </source>
</evidence>
<evidence type="ECO:0000256" key="1">
    <source>
        <dbReference type="ARBA" id="ARBA00004141"/>
    </source>
</evidence>
<evidence type="ECO:0000259" key="6">
    <source>
        <dbReference type="Pfam" id="PF08510"/>
    </source>
</evidence>
<dbReference type="PANTHER" id="PTHR46346:SF1">
    <property type="entry name" value="PHOSPHATIDYLINOSITOL N-ACETYLGLUCOSAMINYLTRANSFERASE SUBUNIT P"/>
    <property type="match status" value="1"/>
</dbReference>
<feature type="transmembrane region" description="Helical" evidence="5">
    <location>
        <begin position="20"/>
        <end position="40"/>
    </location>
</feature>
<protein>
    <submittedName>
        <fullName evidence="8">Phosphatidylinositol N-acetylglucosaminyltransferase subunit P isoform X2</fullName>
    </submittedName>
</protein>
<comment type="subcellular location">
    <subcellularLocation>
        <location evidence="1">Membrane</location>
        <topology evidence="1">Multi-pass membrane protein</topology>
    </subcellularLocation>
</comment>
<keyword evidence="8" id="KW-0328">Glycosyltransferase</keyword>
<keyword evidence="4 5" id="KW-0472">Membrane</keyword>
<name>A0ABM4BYT5_HYDVU</name>
<dbReference type="GeneID" id="105843841"/>
<evidence type="ECO:0000313" key="7">
    <source>
        <dbReference type="Proteomes" id="UP001652625"/>
    </source>
</evidence>
<evidence type="ECO:0000256" key="2">
    <source>
        <dbReference type="ARBA" id="ARBA00022692"/>
    </source>
</evidence>
<sequence>MNDFEVPVLQHAPWPTPSRAIYGFVLYVLTYVIFGFYIMWALLPDSCLNYIGLTYLPSRHWVITFPFLCCTLVAIAYVGYNVNYWSNLPKFDDEVEENSTQPM</sequence>
<organism evidence="7 8">
    <name type="scientific">Hydra vulgaris</name>
    <name type="common">Hydra</name>
    <name type="synonym">Hydra attenuata</name>
    <dbReference type="NCBI Taxonomy" id="6087"/>
    <lineage>
        <taxon>Eukaryota</taxon>
        <taxon>Metazoa</taxon>
        <taxon>Cnidaria</taxon>
        <taxon>Hydrozoa</taxon>
        <taxon>Hydroidolina</taxon>
        <taxon>Anthoathecata</taxon>
        <taxon>Aplanulata</taxon>
        <taxon>Hydridae</taxon>
        <taxon>Hydra</taxon>
    </lineage>
</organism>
<keyword evidence="2 5" id="KW-0812">Transmembrane</keyword>
<feature type="transmembrane region" description="Helical" evidence="5">
    <location>
        <begin position="61"/>
        <end position="80"/>
    </location>
</feature>
<reference evidence="8" key="1">
    <citation type="submission" date="2025-08" db="UniProtKB">
        <authorList>
            <consortium name="RefSeq"/>
        </authorList>
    </citation>
    <scope>IDENTIFICATION</scope>
</reference>
<dbReference type="Proteomes" id="UP001652625">
    <property type="component" value="Chromosome 06"/>
</dbReference>
<dbReference type="RefSeq" id="XP_065654395.1">
    <property type="nucleotide sequence ID" value="XM_065798323.1"/>
</dbReference>
<evidence type="ECO:0000256" key="5">
    <source>
        <dbReference type="SAM" id="Phobius"/>
    </source>
</evidence>
<dbReference type="PANTHER" id="PTHR46346">
    <property type="entry name" value="PHOSPHATIDYLINOSITOL N-ACETYLGLUCOSAMINYLTRANSFERASE SUBUNIT P"/>
    <property type="match status" value="1"/>
</dbReference>
<dbReference type="InterPro" id="IPR052263">
    <property type="entry name" value="GPI_Anchor_Biosynth"/>
</dbReference>
<proteinExistence type="predicted"/>
<gene>
    <name evidence="8" type="primary">LOC105843841</name>
</gene>